<dbReference type="EMBL" id="JANBUN010000065">
    <property type="protein sequence ID" value="KAJ2807342.1"/>
    <property type="molecule type" value="Genomic_DNA"/>
</dbReference>
<sequence length="186" mass="20167">MLSLGDPSEFPAINCILESARGSEIVELHIKDRMLQVGPESITCTALTRLSVSAPTSVGTMLAIIGRLPNLVKLTFFDLCLRGIQADISIPDADADAAVEPLHKSLNGLAINYERRRLSPDMAVAVAKYVLLRIPSLTQLVAVQTPASPVVSFVEEYASCYPHLSSVQLKLNDSEGSENYKYGYCV</sequence>
<evidence type="ECO:0000313" key="1">
    <source>
        <dbReference type="EMBL" id="KAJ2807342.1"/>
    </source>
</evidence>
<comment type="caution">
    <text evidence="1">The sequence shown here is derived from an EMBL/GenBank/DDBJ whole genome shotgun (WGS) entry which is preliminary data.</text>
</comment>
<protein>
    <submittedName>
        <fullName evidence="1">Uncharacterized protein</fullName>
    </submittedName>
</protein>
<evidence type="ECO:0000313" key="2">
    <source>
        <dbReference type="Proteomes" id="UP001140087"/>
    </source>
</evidence>
<organism evidence="1 2">
    <name type="scientific">Coemansia helicoidea</name>
    <dbReference type="NCBI Taxonomy" id="1286919"/>
    <lineage>
        <taxon>Eukaryota</taxon>
        <taxon>Fungi</taxon>
        <taxon>Fungi incertae sedis</taxon>
        <taxon>Zoopagomycota</taxon>
        <taxon>Kickxellomycotina</taxon>
        <taxon>Kickxellomycetes</taxon>
        <taxon>Kickxellales</taxon>
        <taxon>Kickxellaceae</taxon>
        <taxon>Coemansia</taxon>
    </lineage>
</organism>
<name>A0ACC1LFW3_9FUNG</name>
<proteinExistence type="predicted"/>
<keyword evidence="2" id="KW-1185">Reference proteome</keyword>
<dbReference type="Proteomes" id="UP001140087">
    <property type="component" value="Unassembled WGS sequence"/>
</dbReference>
<reference evidence="1" key="1">
    <citation type="submission" date="2022-07" db="EMBL/GenBank/DDBJ databases">
        <title>Phylogenomic reconstructions and comparative analyses of Kickxellomycotina fungi.</title>
        <authorList>
            <person name="Reynolds N.K."/>
            <person name="Stajich J.E."/>
            <person name="Barry K."/>
            <person name="Grigoriev I.V."/>
            <person name="Crous P."/>
            <person name="Smith M.E."/>
        </authorList>
    </citation>
    <scope>NUCLEOTIDE SEQUENCE</scope>
    <source>
        <strain evidence="1">BCRC 34780</strain>
    </source>
</reference>
<gene>
    <name evidence="1" type="ORF">H4R21_000518</name>
</gene>
<accession>A0ACC1LFW3</accession>